<proteinExistence type="predicted"/>
<keyword evidence="1" id="KW-0472">Membrane</keyword>
<protein>
    <submittedName>
        <fullName evidence="2">Uncharacterized protein</fullName>
    </submittedName>
</protein>
<keyword evidence="3" id="KW-1185">Reference proteome</keyword>
<keyword evidence="1" id="KW-0812">Transmembrane</keyword>
<keyword evidence="1" id="KW-1133">Transmembrane helix</keyword>
<dbReference type="RefSeq" id="WP_377896765.1">
    <property type="nucleotide sequence ID" value="NZ_JBHRWI010000075.1"/>
</dbReference>
<evidence type="ECO:0000313" key="2">
    <source>
        <dbReference type="EMBL" id="MFC3517143.1"/>
    </source>
</evidence>
<accession>A0ABV7QVG1</accession>
<gene>
    <name evidence="2" type="ORF">ACFORO_43760</name>
</gene>
<feature type="transmembrane region" description="Helical" evidence="1">
    <location>
        <begin position="68"/>
        <end position="86"/>
    </location>
</feature>
<comment type="caution">
    <text evidence="2">The sequence shown here is derived from an EMBL/GenBank/DDBJ whole genome shotgun (WGS) entry which is preliminary data.</text>
</comment>
<dbReference type="Proteomes" id="UP001595764">
    <property type="component" value="Unassembled WGS sequence"/>
</dbReference>
<feature type="transmembrane region" description="Helical" evidence="1">
    <location>
        <begin position="37"/>
        <end position="56"/>
    </location>
</feature>
<organism evidence="2 3">
    <name type="scientific">Amycolatopsis halotolerans</name>
    <dbReference type="NCBI Taxonomy" id="330083"/>
    <lineage>
        <taxon>Bacteria</taxon>
        <taxon>Bacillati</taxon>
        <taxon>Actinomycetota</taxon>
        <taxon>Actinomycetes</taxon>
        <taxon>Pseudonocardiales</taxon>
        <taxon>Pseudonocardiaceae</taxon>
        <taxon>Amycolatopsis</taxon>
    </lineage>
</organism>
<dbReference type="EMBL" id="JBHRWI010000075">
    <property type="protein sequence ID" value="MFC3517143.1"/>
    <property type="molecule type" value="Genomic_DNA"/>
</dbReference>
<evidence type="ECO:0000256" key="1">
    <source>
        <dbReference type="SAM" id="Phobius"/>
    </source>
</evidence>
<name>A0ABV7QVG1_9PSEU</name>
<evidence type="ECO:0000313" key="3">
    <source>
        <dbReference type="Proteomes" id="UP001595764"/>
    </source>
</evidence>
<reference evidence="3" key="1">
    <citation type="journal article" date="2019" name="Int. J. Syst. Evol. Microbiol.">
        <title>The Global Catalogue of Microorganisms (GCM) 10K type strain sequencing project: providing services to taxonomists for standard genome sequencing and annotation.</title>
        <authorList>
            <consortium name="The Broad Institute Genomics Platform"/>
            <consortium name="The Broad Institute Genome Sequencing Center for Infectious Disease"/>
            <person name="Wu L."/>
            <person name="Ma J."/>
        </authorList>
    </citation>
    <scope>NUCLEOTIDE SEQUENCE [LARGE SCALE GENOMIC DNA]</scope>
    <source>
        <strain evidence="3">CGMCC 4.7682</strain>
    </source>
</reference>
<sequence length="126" mass="13244">MTALVHPWDSTALIGLPGRAGRWFSCRGDGSGSPGGWPLFALSATFAGFVVAGFFIEPPDASEFGSAVFAVVPAAALLAAPLWWWPRGRVRPKGPMRGVRAKLDGDTAQWDFGLDAEETGVQAEAG</sequence>